<dbReference type="AlphaFoldDB" id="A0AAD9N406"/>
<dbReference type="PANTHER" id="PTHR19446">
    <property type="entry name" value="REVERSE TRANSCRIPTASES"/>
    <property type="match status" value="1"/>
</dbReference>
<dbReference type="Proteomes" id="UP001208570">
    <property type="component" value="Unassembled WGS sequence"/>
</dbReference>
<reference evidence="1" key="1">
    <citation type="journal article" date="2023" name="Mol. Biol. Evol.">
        <title>Third-Generation Sequencing Reveals the Adaptive Role of the Epigenome in Three Deep-Sea Polychaetes.</title>
        <authorList>
            <person name="Perez M."/>
            <person name="Aroh O."/>
            <person name="Sun Y."/>
            <person name="Lan Y."/>
            <person name="Juniper S.K."/>
            <person name="Young C.R."/>
            <person name="Angers B."/>
            <person name="Qian P.Y."/>
        </authorList>
    </citation>
    <scope>NUCLEOTIDE SEQUENCE</scope>
    <source>
        <strain evidence="1">P08H-3</strain>
    </source>
</reference>
<sequence length="769" mass="87379">MPLSITTSQSKIGSSHSISQQDTINGYITCDNRLFFYADGQAVVDGDTPNQNNWRVTKHVSVPSDTKVYAIKCINYHVVGGIIASFGDDIKTDSSWKCTNVYPGAGWVSEDYDDSDWDNAYVIHTNNHSSYYWGVRSDISSEAQWIWTTGWHGQDKIVYCRKTVDDTINVDITCDNRLFFYADGQAVVDGDTPNQNNWRITKHVSVPSDTKVYAIKCIDYHVVGGIIASFGDDIKTDSSWKCTNVYPGAGWLSEYYDDSDWNNAYVIDTNNHANYYWGIRNDISSEAQWIWTTGWHGQDKTVYCRKTVHDTINVDITCDNRLFFYADGQAVVDGDTPNQNNWRVTKHVSVPSDTKVYAIKCIDYHVVGGIIASFGDDIKTDSSWKCTNVYPGAGWLSEYYDDSSWNNAYVIDTNNHANYYWGIRNDISSEAQWIWTTGWHGQDKTVYCRKPLTKRAPGTQDEVRDTIIKSPSKSCELDPLPTYLLKELLEFLLPLITAIINKSLVESKVPLSFKKANIRPLLKKPNLDKEELKNYRPVSNLSFLSKILEKLAAKRLETHLSSHKLHDNLQRYITLDACKTLAHALITSRLDYGKSLPYGLPSKLMIRLQKVQNSSASYIIIQNTNIQAMDLTADIQLSTVNLPIKYDKPTKEEIGSSIKYPQNNKATGPDDISAEVLKTDNDISVELFYPLFTEIWENTCHQGYLIKLPEKGELSNYSNYRGNTFLSVSGKFFDRIILKRMKGEVDTYLRNEEAGFRPQRSCIAQIVTI</sequence>
<dbReference type="EMBL" id="JAODUP010000216">
    <property type="protein sequence ID" value="KAK2156322.1"/>
    <property type="molecule type" value="Genomic_DNA"/>
</dbReference>
<evidence type="ECO:0000313" key="1">
    <source>
        <dbReference type="EMBL" id="KAK2156322.1"/>
    </source>
</evidence>
<proteinExistence type="predicted"/>
<dbReference type="Gene3D" id="2.60.120.260">
    <property type="entry name" value="Galactose-binding domain-like"/>
    <property type="match status" value="3"/>
</dbReference>
<organism evidence="1 2">
    <name type="scientific">Paralvinella palmiformis</name>
    <dbReference type="NCBI Taxonomy" id="53620"/>
    <lineage>
        <taxon>Eukaryota</taxon>
        <taxon>Metazoa</taxon>
        <taxon>Spiralia</taxon>
        <taxon>Lophotrochozoa</taxon>
        <taxon>Annelida</taxon>
        <taxon>Polychaeta</taxon>
        <taxon>Sedentaria</taxon>
        <taxon>Canalipalpata</taxon>
        <taxon>Terebellida</taxon>
        <taxon>Terebelliformia</taxon>
        <taxon>Alvinellidae</taxon>
        <taxon>Paralvinella</taxon>
    </lineage>
</organism>
<gene>
    <name evidence="1" type="ORF">LSH36_216g03002</name>
</gene>
<keyword evidence="2" id="KW-1185">Reference proteome</keyword>
<comment type="caution">
    <text evidence="1">The sequence shown here is derived from an EMBL/GenBank/DDBJ whole genome shotgun (WGS) entry which is preliminary data.</text>
</comment>
<accession>A0AAD9N406</accession>
<name>A0AAD9N406_9ANNE</name>
<protein>
    <submittedName>
        <fullName evidence="1">Uncharacterized protein</fullName>
    </submittedName>
</protein>
<evidence type="ECO:0000313" key="2">
    <source>
        <dbReference type="Proteomes" id="UP001208570"/>
    </source>
</evidence>